<dbReference type="RefSeq" id="WP_034164944.1">
    <property type="nucleotide sequence ID" value="NZ_CP006665.1"/>
</dbReference>
<dbReference type="Pfam" id="PF13752">
    <property type="entry name" value="DUF4165"/>
    <property type="match status" value="1"/>
</dbReference>
<keyword evidence="1" id="KW-0732">Signal</keyword>
<keyword evidence="5" id="KW-0614">Plasmid</keyword>
<protein>
    <submittedName>
        <fullName evidence="5">Conjugative transfer protein 123</fullName>
    </submittedName>
</protein>
<organism evidence="5 6">
    <name type="scientific">Edwardsiella anguillarum ET080813</name>
    <dbReference type="NCBI Taxonomy" id="667120"/>
    <lineage>
        <taxon>Bacteria</taxon>
        <taxon>Pseudomonadati</taxon>
        <taxon>Pseudomonadota</taxon>
        <taxon>Gammaproteobacteria</taxon>
        <taxon>Enterobacterales</taxon>
        <taxon>Hafniaceae</taxon>
        <taxon>Edwardsiella</taxon>
    </lineage>
</organism>
<evidence type="ECO:0000259" key="2">
    <source>
        <dbReference type="Pfam" id="PF12245"/>
    </source>
</evidence>
<sequence length="1827" mass="200485">MIRLKPKISALLGTIAVLSVGTADAELLEYTFRAPDGTQRSLSANANYANPMDNVSFSLSAGIDRKVRISVLKPDGSVLSTQTSHLLGATDRITVGGKSYYGAELQLPAPPAGVYRLKAEIIASDNSSVQSDEYPFSVDTSSPTISSVSPVYNTFGQVNSGSVWKLGRGGAERNSFVMTGISDDSPIKSVHVKLYRQDGSIHKDEAMDYDAANKQARLFFEDGFFPSTDLDEVFNLQFEVVDSAGNIYVSPRQQVMFDNVVNAPSTPFGVFDPDSTSSLGPGLQSFVPYVSGMVSKTNPIKLAWRIPRNNWHEYREGGLNMVNSLGEMTKVGEDSNYVYLVTTASYGNTDGNYWRWVNFGEWGGSYISYNLSLAPSAPKSPRLLGVDYNYSDIGWSTMHRYWVKNDVLPVTVSAMKVKVEPRPYLQKAVHRGTCEIPAGQDHCIIANSFTMAKGTSGYVHDNVTVFNADESLRSNPMWAEVNWNDQYYPQLTQKYDPESKVFTLFVNQAGRGSFFDRLRLRGAWIEDDKGNRLSPVGGLLSDNWENYTYQWDLKTLPEGQFNLVAAAEEMHGPLTRQPMFQLTSDRTPPTMAISVANGANIQSLDDVVVTLVDAIDPSPKLESISLVGGPAKETVQLSWREEARGQFRLEYPVMFPSLKEGESYTLTIKGKDAQGNSVAKAVTLAYKPRQVTLADGMDGKVMIPAVTYEFTHTDGSRILETQPLTLSDGNIVSGSYDVFATLRSDAKVPLVVNGVSIQPGQTMGIMSQHDFSASKGRLSIPVKPAVPDIVGSSSLLVMTSAPNSPILVVDINTWKGAAKLSAESWSVRQVIDPVKISAVPDTGVACRFTTKESEARAADPIRDPVCLLQWDRTPDEVEQSTSDSEGLKVAGLVGQAVSIGEQPVEYSLYLFNGDGSKVKVGSGSKSLSVTSAYGAVGFAPREDIAQVNRVIEDFSVNLKQNKGPDCQLTLTAERAKKEAANKPIGSASRICLFEWKQIPNGLVQDQYSESPFLSGSLSENGPHPLDWRVSIFTRNGTRVTLNDESFNIEAIDPPTPTIALSSKYNFKDNIYMVPMAGSYLGDAVISSEKADLNIEISRNNGVLESESFAPGWGATNTVYRRINTDDRALWEETAYKVKASYTRVPDVKAEAVYRAISVPSDGVKPVVEVEGDTALDTQALPVRVQIRDQYKPTAKYDANTMGVWKVRLIQQKAYNEVVPLTDYAEAPNGEAQFAVDLSKVDTSSVRIVAEAVLDSPIEGYSRVETSSRPAFLTVLRGGAIGADIQARKLSGKAPFTAVFKLALADRQDLRATGRVEWETSGDDGKSWEKFVPEERYKYQLVKTFDKGNYKVRAKVINVNSGAEKYTETVSVVAYDKPDITVTGPTALFVGSEGKYTANLTLNKEVITGDHTVIEWSTDGGKTYTHTGNSLTLSSNEETRYRVWARVRSDQAPADDGYAYEVAKVGVDFRAIKPPRPYIKGPKTIEIGKKYTFKAETSLPYRGMDVTVKGFFTLPNGAIVEGDTAEYVPVEADLNQSVETKYTTWIEGFRDQGAEATYSLHSRTWQYVWPHFAMQIRRNADVAPATVSASVRAIAFNGKLEEPSYEWELPQGVTVQEQKQDTARVFVINNPGDYTIKVTVRDSRGHETVIEQPLTIGQAKPYSIDLQYSGSNKYQREPFDVLLRPYISGGHPRDRIAARTYSVDGKDLDGTGYYGRATLGAGEHSIKLKINSEMGHEAEGEVKITVAENKLPTCNLTSKETIGSWIVYANCEDTDGRMKSYEWTIGGELQSIRSDRVTISKGANKSIPTISVVGVDDSGGRSETATMN</sequence>
<feature type="domain" description="Ig-like" evidence="2">
    <location>
        <begin position="143"/>
        <end position="259"/>
    </location>
</feature>
<evidence type="ECO:0000313" key="6">
    <source>
        <dbReference type="Proteomes" id="UP000028681"/>
    </source>
</evidence>
<reference evidence="5 6" key="1">
    <citation type="journal article" date="2012" name="PLoS ONE">
        <title>Edwardsiella comparative phylogenomics reveal the new intra/inter-species taxonomic relationships, virulence evolution and niche adaptation mechanisms.</title>
        <authorList>
            <person name="Yang M."/>
            <person name="Lv Y."/>
            <person name="Xiao J."/>
            <person name="Wu H."/>
            <person name="Zheng H."/>
            <person name="Liu Q."/>
            <person name="Zhang Y."/>
            <person name="Wang Q."/>
        </authorList>
    </citation>
    <scope>NUCLEOTIDE SEQUENCE [LARGE SCALE GENOMIC DNA]</scope>
    <source>
        <strain evidence="6">080813</strain>
        <plasmid evidence="6">Plasmid 1</plasmid>
    </source>
</reference>
<evidence type="ECO:0000313" key="5">
    <source>
        <dbReference type="EMBL" id="AIJ10671.1"/>
    </source>
</evidence>
<dbReference type="GeneID" id="33941564"/>
<feature type="domain" description="DUF4165" evidence="4">
    <location>
        <begin position="23"/>
        <end position="140"/>
    </location>
</feature>
<proteinExistence type="predicted"/>
<dbReference type="InterPro" id="IPR025429">
    <property type="entry name" value="DUF4165"/>
</dbReference>
<dbReference type="Proteomes" id="UP000028681">
    <property type="component" value="Plasmid 1"/>
</dbReference>
<gene>
    <name evidence="5" type="ORF">ETEE_p1080</name>
</gene>
<feature type="signal peptide" evidence="1">
    <location>
        <begin position="1"/>
        <end position="25"/>
    </location>
</feature>
<dbReference type="InterPro" id="IPR022038">
    <property type="entry name" value="Ig-like_bact"/>
</dbReference>
<dbReference type="EMBL" id="CP006665">
    <property type="protein sequence ID" value="AIJ10671.1"/>
    <property type="molecule type" value="Genomic_DNA"/>
</dbReference>
<evidence type="ECO:0000256" key="1">
    <source>
        <dbReference type="SAM" id="SignalP"/>
    </source>
</evidence>
<name>A0A076LRS4_9GAMM</name>
<feature type="chain" id="PRO_5001714719" evidence="1">
    <location>
        <begin position="26"/>
        <end position="1827"/>
    </location>
</feature>
<dbReference type="Pfam" id="PF12245">
    <property type="entry name" value="Big_3_2"/>
    <property type="match status" value="1"/>
</dbReference>
<dbReference type="HOGENOM" id="CLU_248313_0_0_6"/>
<evidence type="ECO:0000259" key="3">
    <source>
        <dbReference type="Pfam" id="PF13750"/>
    </source>
</evidence>
<evidence type="ECO:0000259" key="4">
    <source>
        <dbReference type="Pfam" id="PF13752"/>
    </source>
</evidence>
<dbReference type="Pfam" id="PF13750">
    <property type="entry name" value="Big_3_3"/>
    <property type="match status" value="1"/>
</dbReference>
<geneLocation type="plasmid" evidence="5 6">
    <name>1</name>
</geneLocation>
<feature type="domain" description="Ig-like" evidence="3">
    <location>
        <begin position="545"/>
        <end position="697"/>
    </location>
</feature>
<accession>A0A076LRS4</accession>
<dbReference type="KEGG" id="ete:ETEE_p1080"/>